<dbReference type="Pfam" id="PF24681">
    <property type="entry name" value="Kelch_KLHDC2_KLHL20_DRC7"/>
    <property type="match status" value="1"/>
</dbReference>
<gene>
    <name evidence="3" type="ORF">RF11_12999</name>
</gene>
<reference evidence="3 4" key="1">
    <citation type="journal article" date="2014" name="Genome Biol. Evol.">
        <title>The genome of the myxosporean Thelohanellus kitauei shows adaptations to nutrient acquisition within its fish host.</title>
        <authorList>
            <person name="Yang Y."/>
            <person name="Xiong J."/>
            <person name="Zhou Z."/>
            <person name="Huo F."/>
            <person name="Miao W."/>
            <person name="Ran C."/>
            <person name="Liu Y."/>
            <person name="Zhang J."/>
            <person name="Feng J."/>
            <person name="Wang M."/>
            <person name="Wang M."/>
            <person name="Wang L."/>
            <person name="Yao B."/>
        </authorList>
    </citation>
    <scope>NUCLEOTIDE SEQUENCE [LARGE SCALE GENOMIC DNA]</scope>
    <source>
        <strain evidence="3">Wuqing</strain>
    </source>
</reference>
<organism evidence="3 4">
    <name type="scientific">Thelohanellus kitauei</name>
    <name type="common">Myxosporean</name>
    <dbReference type="NCBI Taxonomy" id="669202"/>
    <lineage>
        <taxon>Eukaryota</taxon>
        <taxon>Metazoa</taxon>
        <taxon>Cnidaria</taxon>
        <taxon>Myxozoa</taxon>
        <taxon>Myxosporea</taxon>
        <taxon>Bivalvulida</taxon>
        <taxon>Platysporina</taxon>
        <taxon>Myxobolidae</taxon>
        <taxon>Thelohanellus</taxon>
    </lineage>
</organism>
<dbReference type="Gene3D" id="2.120.10.80">
    <property type="entry name" value="Kelch-type beta propeller"/>
    <property type="match status" value="2"/>
</dbReference>
<keyword evidence="2" id="KW-0677">Repeat</keyword>
<sequence>MDQGNRQLIHGNRFVRCMAAVREFLIICGGYLTGSTSDCNDLLSYNTINGRWKLHELPLQIKDAFKYCKICVGGNKVYICGTKYKTGDTPFVGPDFLVSLDVTKPDCEILYLRTEDEDENSSPRVLIILFFYHNESLYIMGYGEGGDSLDMIYKFCIRTSTWSFVQTTCETPININHPYCHVYKDQYYFLKYSVYIFDATSFAQKKFRELKVFDISQNVWTTKETRSRNQQYPCGRCNESYAFSSNCVYMSGGGGVRAYTCYSDIWRLDLESMEWFKLDYTLQTGIECHSMTIVDDEYLYSVGGKDVNLCHLHTMERFTLKPPSLYRLCLETVCRSPNMTSYVKSLPASITDELNLNENDYNVDT</sequence>
<evidence type="ECO:0000256" key="2">
    <source>
        <dbReference type="ARBA" id="ARBA00022737"/>
    </source>
</evidence>
<name>A0A0C2NLE9_THEKT</name>
<comment type="caution">
    <text evidence="3">The sequence shown here is derived from an EMBL/GenBank/DDBJ whole genome shotgun (WGS) entry which is preliminary data.</text>
</comment>
<dbReference type="Proteomes" id="UP000031668">
    <property type="component" value="Unassembled WGS sequence"/>
</dbReference>
<dbReference type="AlphaFoldDB" id="A0A0C2NLE9"/>
<dbReference type="OrthoDB" id="7676067at2759"/>
<dbReference type="PANTHER" id="PTHR46228:SF2">
    <property type="entry name" value="KELCH REPEAT PROTEIN (AFU_ORTHOLOGUE AFUA_4G14350)"/>
    <property type="match status" value="1"/>
</dbReference>
<keyword evidence="4" id="KW-1185">Reference proteome</keyword>
<evidence type="ECO:0000313" key="4">
    <source>
        <dbReference type="Proteomes" id="UP000031668"/>
    </source>
</evidence>
<keyword evidence="1" id="KW-0880">Kelch repeat</keyword>
<accession>A0A0C2NLE9</accession>
<evidence type="ECO:0000313" key="3">
    <source>
        <dbReference type="EMBL" id="KII74857.1"/>
    </source>
</evidence>
<evidence type="ECO:0000256" key="1">
    <source>
        <dbReference type="ARBA" id="ARBA00022441"/>
    </source>
</evidence>
<protein>
    <submittedName>
        <fullName evidence="3">Kelch domain-containing protein 10</fullName>
    </submittedName>
</protein>
<dbReference type="EMBL" id="JWZT01000219">
    <property type="protein sequence ID" value="KII74857.1"/>
    <property type="molecule type" value="Genomic_DNA"/>
</dbReference>
<dbReference type="SUPFAM" id="SSF117281">
    <property type="entry name" value="Kelch motif"/>
    <property type="match status" value="1"/>
</dbReference>
<dbReference type="InterPro" id="IPR015915">
    <property type="entry name" value="Kelch-typ_b-propeller"/>
</dbReference>
<proteinExistence type="predicted"/>
<dbReference type="PANTHER" id="PTHR46228">
    <property type="entry name" value="KELCH DOMAIN-CONTAINING PROTEIN"/>
    <property type="match status" value="1"/>
</dbReference>